<dbReference type="EMBL" id="SNRW01018131">
    <property type="protein sequence ID" value="KAA6367638.1"/>
    <property type="molecule type" value="Genomic_DNA"/>
</dbReference>
<comment type="caution">
    <text evidence="1">The sequence shown here is derived from an EMBL/GenBank/DDBJ whole genome shotgun (WGS) entry which is preliminary data.</text>
</comment>
<reference evidence="1 2" key="1">
    <citation type="submission" date="2019-03" db="EMBL/GenBank/DDBJ databases">
        <title>Single cell metagenomics reveals metabolic interactions within the superorganism composed of flagellate Streblomastix strix and complex community of Bacteroidetes bacteria on its surface.</title>
        <authorList>
            <person name="Treitli S.C."/>
            <person name="Kolisko M."/>
            <person name="Husnik F."/>
            <person name="Keeling P."/>
            <person name="Hampl V."/>
        </authorList>
    </citation>
    <scope>NUCLEOTIDE SEQUENCE [LARGE SCALE GENOMIC DNA]</scope>
    <source>
        <strain evidence="1">ST1C</strain>
    </source>
</reference>
<accession>A0A5J4UB03</accession>
<sequence length="203" mass="23178">MERKQNEQQDSESTPSITYIVSAIRFIYSQIWNNNQCKQLIQIPKLLRSLVALSIFKVGIHIDQILDLLRLKVRHQSRQCLDRIQQNGDEQIQADLVNIGYGRVMSISYCTAGGIGEEDDEEILNGLSNIYYFLENLHEGRTFRQPPFQPLPLLARRTEEQIEEEGANEEVEAQLKNNGSYGGIKLEANDAKAATLNCFIHNN</sequence>
<dbReference type="AlphaFoldDB" id="A0A5J4UB03"/>
<proteinExistence type="predicted"/>
<name>A0A5J4UB03_9EUKA</name>
<gene>
    <name evidence="1" type="ORF">EZS28_036835</name>
</gene>
<protein>
    <submittedName>
        <fullName evidence="1">Uncharacterized protein</fullName>
    </submittedName>
</protein>
<evidence type="ECO:0000313" key="2">
    <source>
        <dbReference type="Proteomes" id="UP000324800"/>
    </source>
</evidence>
<organism evidence="1 2">
    <name type="scientific">Streblomastix strix</name>
    <dbReference type="NCBI Taxonomy" id="222440"/>
    <lineage>
        <taxon>Eukaryota</taxon>
        <taxon>Metamonada</taxon>
        <taxon>Preaxostyla</taxon>
        <taxon>Oxymonadida</taxon>
        <taxon>Streblomastigidae</taxon>
        <taxon>Streblomastix</taxon>
    </lineage>
</organism>
<dbReference type="Proteomes" id="UP000324800">
    <property type="component" value="Unassembled WGS sequence"/>
</dbReference>
<evidence type="ECO:0000313" key="1">
    <source>
        <dbReference type="EMBL" id="KAA6367638.1"/>
    </source>
</evidence>